<dbReference type="STRING" id="56107.Cylst_2944"/>
<dbReference type="Proteomes" id="UP000010475">
    <property type="component" value="Chromosome"/>
</dbReference>
<reference evidence="1 2" key="1">
    <citation type="submission" date="2012-06" db="EMBL/GenBank/DDBJ databases">
        <title>Finished chromosome of genome of Cylindrospermum stagnale PCC 7417.</title>
        <authorList>
            <consortium name="US DOE Joint Genome Institute"/>
            <person name="Gugger M."/>
            <person name="Coursin T."/>
            <person name="Rippka R."/>
            <person name="Tandeau De Marsac N."/>
            <person name="Huntemann M."/>
            <person name="Wei C.-L."/>
            <person name="Han J."/>
            <person name="Detter J.C."/>
            <person name="Han C."/>
            <person name="Tapia R."/>
            <person name="Chen A."/>
            <person name="Kyrpides N."/>
            <person name="Mavromatis K."/>
            <person name="Markowitz V."/>
            <person name="Szeto E."/>
            <person name="Ivanova N."/>
            <person name="Pagani I."/>
            <person name="Pati A."/>
            <person name="Goodwin L."/>
            <person name="Nordberg H.P."/>
            <person name="Cantor M.N."/>
            <person name="Hua S.X."/>
            <person name="Woyke T."/>
            <person name="Kerfeld C.A."/>
        </authorList>
    </citation>
    <scope>NUCLEOTIDE SEQUENCE [LARGE SCALE GENOMIC DNA]</scope>
    <source>
        <strain evidence="1 2">PCC 7417</strain>
    </source>
</reference>
<dbReference type="EMBL" id="CP003642">
    <property type="protein sequence ID" value="AFZ25116.1"/>
    <property type="molecule type" value="Genomic_DNA"/>
</dbReference>
<dbReference type="OrthoDB" id="8564023at2"/>
<dbReference type="HOGENOM" id="CLU_156572_0_0_3"/>
<dbReference type="KEGG" id="csg:Cylst_2944"/>
<name>K9WZA2_9NOST</name>
<dbReference type="PATRIC" id="fig|56107.3.peg.3235"/>
<dbReference type="eggNOG" id="ENOG5032VX4">
    <property type="taxonomic scope" value="Bacteria"/>
</dbReference>
<gene>
    <name evidence="1" type="ORF">Cylst_2944</name>
</gene>
<organism evidence="1 2">
    <name type="scientific">Cylindrospermum stagnale PCC 7417</name>
    <dbReference type="NCBI Taxonomy" id="56107"/>
    <lineage>
        <taxon>Bacteria</taxon>
        <taxon>Bacillati</taxon>
        <taxon>Cyanobacteriota</taxon>
        <taxon>Cyanophyceae</taxon>
        <taxon>Nostocales</taxon>
        <taxon>Nostocaceae</taxon>
        <taxon>Cylindrospermum</taxon>
    </lineage>
</organism>
<evidence type="ECO:0000313" key="1">
    <source>
        <dbReference type="EMBL" id="AFZ25116.1"/>
    </source>
</evidence>
<accession>K9WZA2</accession>
<proteinExistence type="predicted"/>
<protein>
    <submittedName>
        <fullName evidence="1">Uncharacterized protein</fullName>
    </submittedName>
</protein>
<dbReference type="AlphaFoldDB" id="K9WZA2"/>
<keyword evidence="2" id="KW-1185">Reference proteome</keyword>
<dbReference type="RefSeq" id="WP_015208369.1">
    <property type="nucleotide sequence ID" value="NC_019757.1"/>
</dbReference>
<sequence>MKRKDVDEFEKLSGQLQGVYDELSVLSKKSPNDGVNEFKLKFVNKLLNDSNKFLGEKYRPFEDFSEFDVDNLPQNSDVVFILTQYLQCFEKLRADNVKNTSTGWYWVVDVEGNETGDKSGKVYIQTICPKRLRE</sequence>
<evidence type="ECO:0000313" key="2">
    <source>
        <dbReference type="Proteomes" id="UP000010475"/>
    </source>
</evidence>